<organism evidence="2">
    <name type="scientific">marine sediment metagenome</name>
    <dbReference type="NCBI Taxonomy" id="412755"/>
    <lineage>
        <taxon>unclassified sequences</taxon>
        <taxon>metagenomes</taxon>
        <taxon>ecological metagenomes</taxon>
    </lineage>
</organism>
<reference evidence="2" key="1">
    <citation type="journal article" date="2015" name="Nature">
        <title>Complex archaea that bridge the gap between prokaryotes and eukaryotes.</title>
        <authorList>
            <person name="Spang A."/>
            <person name="Saw J.H."/>
            <person name="Jorgensen S.L."/>
            <person name="Zaremba-Niedzwiedzka K."/>
            <person name="Martijn J."/>
            <person name="Lind A.E."/>
            <person name="van Eijk R."/>
            <person name="Schleper C."/>
            <person name="Guy L."/>
            <person name="Ettema T.J."/>
        </authorList>
    </citation>
    <scope>NUCLEOTIDE SEQUENCE</scope>
</reference>
<sequence>VKGNRTAGKPQGGSASKSKDAENINKIGRLNREITEIFVVMDRKIRHTKG</sequence>
<evidence type="ECO:0000313" key="2">
    <source>
        <dbReference type="EMBL" id="KKL72707.1"/>
    </source>
</evidence>
<dbReference type="AlphaFoldDB" id="A0A0F9HC98"/>
<evidence type="ECO:0000256" key="1">
    <source>
        <dbReference type="SAM" id="MobiDB-lite"/>
    </source>
</evidence>
<comment type="caution">
    <text evidence="2">The sequence shown here is derived from an EMBL/GenBank/DDBJ whole genome shotgun (WGS) entry which is preliminary data.</text>
</comment>
<name>A0A0F9HC98_9ZZZZ</name>
<feature type="region of interest" description="Disordered" evidence="1">
    <location>
        <begin position="1"/>
        <end position="26"/>
    </location>
</feature>
<feature type="non-terminal residue" evidence="2">
    <location>
        <position position="1"/>
    </location>
</feature>
<protein>
    <submittedName>
        <fullName evidence="2">Uncharacterized protein</fullName>
    </submittedName>
</protein>
<proteinExistence type="predicted"/>
<dbReference type="EMBL" id="LAZR01025190">
    <property type="protein sequence ID" value="KKL72707.1"/>
    <property type="molecule type" value="Genomic_DNA"/>
</dbReference>
<gene>
    <name evidence="2" type="ORF">LCGC14_2082260</name>
</gene>
<accession>A0A0F9HC98</accession>